<evidence type="ECO:0000259" key="9">
    <source>
        <dbReference type="Pfam" id="PF03151"/>
    </source>
</evidence>
<comment type="similarity">
    <text evidence="3">Belongs to the TPT transporter family. SLC35D subfamily.</text>
</comment>
<feature type="transmembrane region" description="Helical" evidence="8">
    <location>
        <begin position="215"/>
        <end position="234"/>
    </location>
</feature>
<dbReference type="VEuPathDB" id="FungiDB:PV09_01928"/>
<dbReference type="Pfam" id="PF03151">
    <property type="entry name" value="TPT"/>
    <property type="match status" value="1"/>
</dbReference>
<evidence type="ECO:0000256" key="1">
    <source>
        <dbReference type="ARBA" id="ARBA00003420"/>
    </source>
</evidence>
<evidence type="ECO:0000256" key="5">
    <source>
        <dbReference type="ARBA" id="ARBA00022692"/>
    </source>
</evidence>
<sequence>MNILSFFSFKPGQPGMSPNEIPLEEPLLTDKMDDTESSEKSEHENNMQDLEAQKFFRPDAASSAPPLAVEYRTNMKTKIVYLAGYFLLNLSLTLYNKALLGPFRFPWLLTCIHSSFAALGCSILQHRGHFTPTELNRSEQFILVAFSALFTINIAMSNVSLAMVSVPFHQIMRSTTPVFTIIIYRLMYSRTYATSTYLSLIPLITGVALTTYGDYYFTALGFWCTLSGAVLAAVKTVSTNRLMTGSLSLPALELLARMSPLAAIQSLAISALSGEIPTFKEWVDAGNFTRGAALALVGNGILAFMLNVSSFQTNKVAGALTMTVCGNVKQCLTVLFGIVLFNVRVDTVNGTGMLLALGGAAWYSSVELKRKTRATNTSPHPQPADR</sequence>
<feature type="transmembrane region" description="Helical" evidence="8">
    <location>
        <begin position="141"/>
        <end position="166"/>
    </location>
</feature>
<dbReference type="GO" id="GO:0005789">
    <property type="term" value="C:endoplasmic reticulum membrane"/>
    <property type="evidence" value="ECO:0007669"/>
    <property type="project" value="UniProtKB-SubCell"/>
</dbReference>
<keyword evidence="6 8" id="KW-1133">Transmembrane helix</keyword>
<keyword evidence="7 8" id="KW-0472">Membrane</keyword>
<protein>
    <recommendedName>
        <fullName evidence="9">Sugar phosphate transporter domain-containing protein</fullName>
    </recommendedName>
</protein>
<dbReference type="AlphaFoldDB" id="A0A0D2B748"/>
<dbReference type="PANTHER" id="PTHR11132">
    <property type="entry name" value="SOLUTE CARRIER FAMILY 35"/>
    <property type="match status" value="1"/>
</dbReference>
<feature type="transmembrane region" description="Helical" evidence="8">
    <location>
        <begin position="254"/>
        <end position="272"/>
    </location>
</feature>
<evidence type="ECO:0000313" key="10">
    <source>
        <dbReference type="EMBL" id="KIW07034.1"/>
    </source>
</evidence>
<comment type="function">
    <text evidence="1">Involved in the import of GDP-mannose from the cytoplasm into the Golgi lumen.</text>
</comment>
<comment type="subunit">
    <text evidence="4">Homooligomer.</text>
</comment>
<feature type="transmembrane region" description="Helical" evidence="8">
    <location>
        <begin position="292"/>
        <end position="309"/>
    </location>
</feature>
<evidence type="ECO:0000256" key="6">
    <source>
        <dbReference type="ARBA" id="ARBA00022989"/>
    </source>
</evidence>
<comment type="subcellular location">
    <subcellularLocation>
        <location evidence="2">Endoplasmic reticulum membrane</location>
        <topology evidence="2">Multi-pass membrane protein</topology>
    </subcellularLocation>
</comment>
<evidence type="ECO:0000256" key="7">
    <source>
        <dbReference type="ARBA" id="ARBA00023136"/>
    </source>
</evidence>
<gene>
    <name evidence="10" type="ORF">PV09_01928</name>
</gene>
<dbReference type="Proteomes" id="UP000053259">
    <property type="component" value="Unassembled WGS sequence"/>
</dbReference>
<evidence type="ECO:0000256" key="2">
    <source>
        <dbReference type="ARBA" id="ARBA00004477"/>
    </source>
</evidence>
<proteinExistence type="inferred from homology"/>
<dbReference type="EMBL" id="KN847533">
    <property type="protein sequence ID" value="KIW07034.1"/>
    <property type="molecule type" value="Genomic_DNA"/>
</dbReference>
<accession>A0A0D2B748</accession>
<evidence type="ECO:0000256" key="3">
    <source>
        <dbReference type="ARBA" id="ARBA00010425"/>
    </source>
</evidence>
<dbReference type="HOGENOM" id="CLU_033641_3_0_1"/>
<feature type="transmembrane region" description="Helical" evidence="8">
    <location>
        <begin position="316"/>
        <end position="341"/>
    </location>
</feature>
<keyword evidence="11" id="KW-1185">Reference proteome</keyword>
<dbReference type="GeneID" id="27309901"/>
<dbReference type="STRING" id="253628.A0A0D2B748"/>
<keyword evidence="5 8" id="KW-0812">Transmembrane</keyword>
<dbReference type="InterPro" id="IPR004853">
    <property type="entry name" value="Sugar_P_trans_dom"/>
</dbReference>
<dbReference type="RefSeq" id="XP_016216903.1">
    <property type="nucleotide sequence ID" value="XM_016354887.1"/>
</dbReference>
<feature type="transmembrane region" description="Helical" evidence="8">
    <location>
        <begin position="79"/>
        <end position="95"/>
    </location>
</feature>
<dbReference type="InterPro" id="IPR050186">
    <property type="entry name" value="TPT_transporter"/>
</dbReference>
<reference evidence="10 11" key="1">
    <citation type="submission" date="2015-01" db="EMBL/GenBank/DDBJ databases">
        <title>The Genome Sequence of Ochroconis gallopava CBS43764.</title>
        <authorList>
            <consortium name="The Broad Institute Genomics Platform"/>
            <person name="Cuomo C."/>
            <person name="de Hoog S."/>
            <person name="Gorbushina A."/>
            <person name="Stielow B."/>
            <person name="Teixiera M."/>
            <person name="Abouelleil A."/>
            <person name="Chapman S.B."/>
            <person name="Priest M."/>
            <person name="Young S.K."/>
            <person name="Wortman J."/>
            <person name="Nusbaum C."/>
            <person name="Birren B."/>
        </authorList>
    </citation>
    <scope>NUCLEOTIDE SEQUENCE [LARGE SCALE GENOMIC DNA]</scope>
    <source>
        <strain evidence="10 11">CBS 43764</strain>
    </source>
</reference>
<feature type="transmembrane region" description="Helical" evidence="8">
    <location>
        <begin position="187"/>
        <end position="209"/>
    </location>
</feature>
<evidence type="ECO:0000256" key="8">
    <source>
        <dbReference type="SAM" id="Phobius"/>
    </source>
</evidence>
<evidence type="ECO:0000313" key="11">
    <source>
        <dbReference type="Proteomes" id="UP000053259"/>
    </source>
</evidence>
<feature type="domain" description="Sugar phosphate transporter" evidence="9">
    <location>
        <begin position="80"/>
        <end position="364"/>
    </location>
</feature>
<feature type="transmembrane region" description="Helical" evidence="8">
    <location>
        <begin position="347"/>
        <end position="366"/>
    </location>
</feature>
<name>A0A0D2B748_9PEZI</name>
<dbReference type="OrthoDB" id="10261634at2759"/>
<organism evidence="10 11">
    <name type="scientific">Verruconis gallopava</name>
    <dbReference type="NCBI Taxonomy" id="253628"/>
    <lineage>
        <taxon>Eukaryota</taxon>
        <taxon>Fungi</taxon>
        <taxon>Dikarya</taxon>
        <taxon>Ascomycota</taxon>
        <taxon>Pezizomycotina</taxon>
        <taxon>Dothideomycetes</taxon>
        <taxon>Pleosporomycetidae</taxon>
        <taxon>Venturiales</taxon>
        <taxon>Sympoventuriaceae</taxon>
        <taxon>Verruconis</taxon>
    </lineage>
</organism>
<evidence type="ECO:0000256" key="4">
    <source>
        <dbReference type="ARBA" id="ARBA00011182"/>
    </source>
</evidence>
<dbReference type="InParanoid" id="A0A0D2B748"/>